<organism evidence="8">
    <name type="scientific">Corethrella appendiculata</name>
    <dbReference type="NCBI Taxonomy" id="1370023"/>
    <lineage>
        <taxon>Eukaryota</taxon>
        <taxon>Metazoa</taxon>
        <taxon>Ecdysozoa</taxon>
        <taxon>Arthropoda</taxon>
        <taxon>Hexapoda</taxon>
        <taxon>Insecta</taxon>
        <taxon>Pterygota</taxon>
        <taxon>Neoptera</taxon>
        <taxon>Endopterygota</taxon>
        <taxon>Diptera</taxon>
        <taxon>Nematocera</taxon>
        <taxon>Culicoidea</taxon>
        <taxon>Chaoboridae</taxon>
        <taxon>Corethrella</taxon>
    </lineage>
</organism>
<dbReference type="PANTHER" id="PTHR21389:SF0">
    <property type="entry name" value="ETOPOSIDE-INDUCED PROTEIN 2.4 HOMOLOG"/>
    <property type="match status" value="1"/>
</dbReference>
<dbReference type="GO" id="GO:0016020">
    <property type="term" value="C:membrane"/>
    <property type="evidence" value="ECO:0007669"/>
    <property type="project" value="UniProtKB-SubCell"/>
</dbReference>
<feature type="region of interest" description="Disordered" evidence="6">
    <location>
        <begin position="37"/>
        <end position="65"/>
    </location>
</feature>
<proteinExistence type="evidence at transcript level"/>
<feature type="transmembrane region" description="Helical" evidence="7">
    <location>
        <begin position="114"/>
        <end position="144"/>
    </location>
</feature>
<dbReference type="Pfam" id="PF07264">
    <property type="entry name" value="EI24"/>
    <property type="match status" value="1"/>
</dbReference>
<evidence type="ECO:0000256" key="1">
    <source>
        <dbReference type="ARBA" id="ARBA00004141"/>
    </source>
</evidence>
<comment type="subcellular location">
    <subcellularLocation>
        <location evidence="1">Membrane</location>
        <topology evidence="1">Multi-pass membrane protein</topology>
    </subcellularLocation>
</comment>
<dbReference type="InterPro" id="IPR059112">
    <property type="entry name" value="CysZ/EI24"/>
</dbReference>
<name>U5EZU0_9DIPT</name>
<reference evidence="8" key="1">
    <citation type="journal article" date="2014" name="Insect Biochem. Mol. Biol.">
        <title>An insight into the sialome of the frog biting fly, Corethrella appendiculata.</title>
        <authorList>
            <person name="Ribeiro J.M.C."/>
            <person name="Chagas A.C."/>
            <person name="Pham V.M."/>
            <person name="Lounibos L.P."/>
            <person name="Calvo E."/>
        </authorList>
    </citation>
    <scope>NUCLEOTIDE SEQUENCE</scope>
    <source>
        <tissue evidence="8">Salivary glands</tissue>
    </source>
</reference>
<feature type="transmembrane region" description="Helical" evidence="7">
    <location>
        <begin position="322"/>
        <end position="343"/>
    </location>
</feature>
<sequence>MDSLNLISTSILSGIIDSIKGIAVIFYLDREMNKKLSQQPSVTTTSRNLSSAHLNSPRLNPDQIASPMITSTPIISTTRPITTKLNPQSANSKESAQKRQTEESKVWKRVLQCCVLNGGIFGLSIILFEYALMPGLNLFLNILLGSNSSALSVVWSYMNPSLFYLFQTIWVVPLFLLSKIVNSLWFQDIADCAYKFRKGRPQLIPSISKLIADTIISLLVQILFILQSWLVGFIPYVGSFVHIFHMSLLCSLYSFEYKWFNMGWELHKRLTYIETNWPYFFGFGLPLALVSELPRSWVISGCIFSIFFPLFILSANEASPKLLSCMFSLKLFSPVVAISNAIFSSKVKYDKSMLSAPIPNTQPSINLQHHHHYQQQSFNHYSRR</sequence>
<feature type="transmembrane region" description="Helical" evidence="7">
    <location>
        <begin position="276"/>
        <end position="291"/>
    </location>
</feature>
<feature type="transmembrane region" description="Helical" evidence="7">
    <location>
        <begin position="164"/>
        <end position="186"/>
    </location>
</feature>
<comment type="similarity">
    <text evidence="2">Belongs to the EI24 family.</text>
</comment>
<evidence type="ECO:0000256" key="7">
    <source>
        <dbReference type="SAM" id="Phobius"/>
    </source>
</evidence>
<protein>
    <submittedName>
        <fullName evidence="8">Putative p53-mediated apoptosis protein</fullName>
    </submittedName>
</protein>
<evidence type="ECO:0000313" key="8">
    <source>
        <dbReference type="EMBL" id="JAB59717.1"/>
    </source>
</evidence>
<feature type="transmembrane region" description="Helical" evidence="7">
    <location>
        <begin position="297"/>
        <end position="315"/>
    </location>
</feature>
<dbReference type="GO" id="GO:0005783">
    <property type="term" value="C:endoplasmic reticulum"/>
    <property type="evidence" value="ECO:0007669"/>
    <property type="project" value="TreeGrafter"/>
</dbReference>
<evidence type="ECO:0000256" key="4">
    <source>
        <dbReference type="ARBA" id="ARBA00022989"/>
    </source>
</evidence>
<feature type="transmembrane region" description="Helical" evidence="7">
    <location>
        <begin position="233"/>
        <end position="255"/>
    </location>
</feature>
<keyword evidence="5 7" id="KW-0472">Membrane</keyword>
<dbReference type="PANTHER" id="PTHR21389">
    <property type="entry name" value="P53 INDUCED PROTEIN"/>
    <property type="match status" value="1"/>
</dbReference>
<evidence type="ECO:0000256" key="2">
    <source>
        <dbReference type="ARBA" id="ARBA00010970"/>
    </source>
</evidence>
<keyword evidence="4 7" id="KW-1133">Transmembrane helix</keyword>
<feature type="transmembrane region" description="Helical" evidence="7">
    <location>
        <begin position="6"/>
        <end position="28"/>
    </location>
</feature>
<evidence type="ECO:0000256" key="5">
    <source>
        <dbReference type="ARBA" id="ARBA00023136"/>
    </source>
</evidence>
<dbReference type="EMBL" id="GANO01000154">
    <property type="protein sequence ID" value="JAB59717.1"/>
    <property type="molecule type" value="mRNA"/>
</dbReference>
<evidence type="ECO:0000256" key="6">
    <source>
        <dbReference type="SAM" id="MobiDB-lite"/>
    </source>
</evidence>
<feature type="transmembrane region" description="Helical" evidence="7">
    <location>
        <begin position="207"/>
        <end position="227"/>
    </location>
</feature>
<feature type="compositionally biased region" description="Polar residues" evidence="6">
    <location>
        <begin position="37"/>
        <end position="58"/>
    </location>
</feature>
<dbReference type="AlphaFoldDB" id="U5EZU0"/>
<dbReference type="GO" id="GO:0016236">
    <property type="term" value="P:macroautophagy"/>
    <property type="evidence" value="ECO:0007669"/>
    <property type="project" value="TreeGrafter"/>
</dbReference>
<keyword evidence="3 7" id="KW-0812">Transmembrane</keyword>
<evidence type="ECO:0000256" key="3">
    <source>
        <dbReference type="ARBA" id="ARBA00022692"/>
    </source>
</evidence>
<accession>U5EZU0</accession>